<organism evidence="4 5">
    <name type="scientific">Nonlabens agnitus</name>
    <dbReference type="NCBI Taxonomy" id="870484"/>
    <lineage>
        <taxon>Bacteria</taxon>
        <taxon>Pseudomonadati</taxon>
        <taxon>Bacteroidota</taxon>
        <taxon>Flavobacteriia</taxon>
        <taxon>Flavobacteriales</taxon>
        <taxon>Flavobacteriaceae</taxon>
        <taxon>Nonlabens</taxon>
    </lineage>
</organism>
<dbReference type="RefSeq" id="WP_105982665.1">
    <property type="nucleotide sequence ID" value="NZ_MQUC01000003.1"/>
</dbReference>
<feature type="domain" description="TonB C-terminal" evidence="2">
    <location>
        <begin position="501"/>
        <end position="569"/>
    </location>
</feature>
<reference evidence="4 5" key="1">
    <citation type="submission" date="2016-11" db="EMBL/GenBank/DDBJ databases">
        <title>Trade-off between light-utilization and light-protection in marine flavobacteria.</title>
        <authorList>
            <person name="Kumagai Y."/>
        </authorList>
    </citation>
    <scope>NUCLEOTIDE SEQUENCE [LARGE SCALE GENOMIC DNA]</scope>
    <source>
        <strain evidence="4 5">JCM 17109</strain>
    </source>
</reference>
<feature type="transmembrane region" description="Helical" evidence="1">
    <location>
        <begin position="93"/>
        <end position="111"/>
    </location>
</feature>
<sequence>MNHFIHSCVLAILFYGLYRLFLKGTTGFQWHRLYLLLIPVVSFILPLLVIPLDQALTTPAFLMPVEMDVMPVIIEAGQQPVTPATPKIEWTNILWTTYFLGLTTAVILFIIKLARIQNYKEQGQTIYQNGVYITKVHDLPTAFSFMNHIYINDAFAEARYEQVLLHEITHIKQKHSWDLLFYELLRIVFWFHPVPYLAQRELKMVHEHIADHRTIAAYGKKSYYENLLKEALDCPDFSFTNPFFKSKTIKTRLTMIQKSQNQKFPFRKLLWMLPVLFASLIYTACSTEQEVIKVEQKTYRVDELPTLQDHVYGQIDFYKGVTADEMEVLEKGNETIKRYIGDDTSKEKSFEVAKRILRDPNFKEYRRVMDKINNNGKTIVRDVENNNYVLTIQEYENGSPSFTGTGPIDQLNMSNDEISAYLKDLHEKYGKADDVTVITEIELIEEKSDMQNRAVVVPFAIIENVPTYPGCIGDNAEKKKCMQQNIAQLVQENFDTSIANKVGLSGKQTISVQFKIDQNGNVANIISRAKAPELQAEAARVVNLLPKMQPGTQRGQNVGVIYGLPIIFNVPEESKKED</sequence>
<dbReference type="InterPro" id="IPR037682">
    <property type="entry name" value="TonB_C"/>
</dbReference>
<name>A0A2S9WTT0_9FLAO</name>
<evidence type="ECO:0000313" key="4">
    <source>
        <dbReference type="EMBL" id="PRP66881.1"/>
    </source>
</evidence>
<keyword evidence="1" id="KW-1133">Transmembrane helix</keyword>
<dbReference type="CDD" id="cd07341">
    <property type="entry name" value="M56_BlaR1_MecR1_like"/>
    <property type="match status" value="1"/>
</dbReference>
<dbReference type="AlphaFoldDB" id="A0A2S9WTT0"/>
<feature type="domain" description="Peptidase M56" evidence="3">
    <location>
        <begin position="10"/>
        <end position="256"/>
    </location>
</feature>
<evidence type="ECO:0000313" key="5">
    <source>
        <dbReference type="Proteomes" id="UP000239532"/>
    </source>
</evidence>
<evidence type="ECO:0000259" key="3">
    <source>
        <dbReference type="Pfam" id="PF05569"/>
    </source>
</evidence>
<feature type="transmembrane region" description="Helical" evidence="1">
    <location>
        <begin position="266"/>
        <end position="284"/>
    </location>
</feature>
<accession>A0A2S9WTT0</accession>
<dbReference type="PANTHER" id="PTHR34978:SF3">
    <property type="entry name" value="SLR0241 PROTEIN"/>
    <property type="match status" value="1"/>
</dbReference>
<keyword evidence="1" id="KW-0812">Transmembrane</keyword>
<feature type="transmembrane region" description="Helical" evidence="1">
    <location>
        <begin position="6"/>
        <end position="22"/>
    </location>
</feature>
<evidence type="ECO:0008006" key="6">
    <source>
        <dbReference type="Google" id="ProtNLM"/>
    </source>
</evidence>
<protein>
    <recommendedName>
        <fullName evidence="6">BlaR1 peptidase M56</fullName>
    </recommendedName>
</protein>
<dbReference type="Pfam" id="PF05569">
    <property type="entry name" value="Peptidase_M56"/>
    <property type="match status" value="1"/>
</dbReference>
<dbReference type="OrthoDB" id="1522859at2"/>
<comment type="caution">
    <text evidence="4">The sequence shown here is derived from an EMBL/GenBank/DDBJ whole genome shotgun (WGS) entry which is preliminary data.</text>
</comment>
<keyword evidence="1" id="KW-0472">Membrane</keyword>
<dbReference type="GO" id="GO:0055085">
    <property type="term" value="P:transmembrane transport"/>
    <property type="evidence" value="ECO:0007669"/>
    <property type="project" value="InterPro"/>
</dbReference>
<feature type="transmembrane region" description="Helical" evidence="1">
    <location>
        <begin position="34"/>
        <end position="52"/>
    </location>
</feature>
<dbReference type="Proteomes" id="UP000239532">
    <property type="component" value="Unassembled WGS sequence"/>
</dbReference>
<dbReference type="InterPro" id="IPR008756">
    <property type="entry name" value="Peptidase_M56"/>
</dbReference>
<evidence type="ECO:0000256" key="1">
    <source>
        <dbReference type="SAM" id="Phobius"/>
    </source>
</evidence>
<dbReference type="InterPro" id="IPR052173">
    <property type="entry name" value="Beta-lactam_resp_regulator"/>
</dbReference>
<dbReference type="PANTHER" id="PTHR34978">
    <property type="entry name" value="POSSIBLE SENSOR-TRANSDUCER PROTEIN BLAR"/>
    <property type="match status" value="1"/>
</dbReference>
<dbReference type="SUPFAM" id="SSF74653">
    <property type="entry name" value="TolA/TonB C-terminal domain"/>
    <property type="match status" value="1"/>
</dbReference>
<gene>
    <name evidence="4" type="ORF">BST86_07100</name>
</gene>
<dbReference type="Pfam" id="PF03544">
    <property type="entry name" value="TonB_C"/>
    <property type="match status" value="1"/>
</dbReference>
<dbReference type="EMBL" id="MQUC01000003">
    <property type="protein sequence ID" value="PRP66881.1"/>
    <property type="molecule type" value="Genomic_DNA"/>
</dbReference>
<proteinExistence type="predicted"/>
<dbReference type="Gene3D" id="3.30.1150.10">
    <property type="match status" value="1"/>
</dbReference>
<evidence type="ECO:0000259" key="2">
    <source>
        <dbReference type="Pfam" id="PF03544"/>
    </source>
</evidence>
<keyword evidence="5" id="KW-1185">Reference proteome</keyword>